<reference evidence="2 3" key="1">
    <citation type="submission" date="2019-04" db="EMBL/GenBank/DDBJ databases">
        <title>Friends and foes A comparative genomics study of 23 Aspergillus species from section Flavi.</title>
        <authorList>
            <consortium name="DOE Joint Genome Institute"/>
            <person name="Kjaerbolling I."/>
            <person name="Vesth T."/>
            <person name="Frisvad J.C."/>
            <person name="Nybo J.L."/>
            <person name="Theobald S."/>
            <person name="Kildgaard S."/>
            <person name="Isbrandt T."/>
            <person name="Kuo A."/>
            <person name="Sato A."/>
            <person name="Lyhne E.K."/>
            <person name="Kogle M.E."/>
            <person name="Wiebenga A."/>
            <person name="Kun R.S."/>
            <person name="Lubbers R.J."/>
            <person name="Makela M.R."/>
            <person name="Barry K."/>
            <person name="Chovatia M."/>
            <person name="Clum A."/>
            <person name="Daum C."/>
            <person name="Haridas S."/>
            <person name="He G."/>
            <person name="LaButti K."/>
            <person name="Lipzen A."/>
            <person name="Mondo S."/>
            <person name="Riley R."/>
            <person name="Salamov A."/>
            <person name="Simmons B.A."/>
            <person name="Magnuson J.K."/>
            <person name="Henrissat B."/>
            <person name="Mortensen U.H."/>
            <person name="Larsen T.O."/>
            <person name="Devries R.P."/>
            <person name="Grigoriev I.V."/>
            <person name="Machida M."/>
            <person name="Baker S.E."/>
            <person name="Andersen M.R."/>
        </authorList>
    </citation>
    <scope>NUCLEOTIDE SEQUENCE [LARGE SCALE GENOMIC DNA]</scope>
    <source>
        <strain evidence="2 3">CBS 117625</strain>
    </source>
</reference>
<dbReference type="Proteomes" id="UP000325672">
    <property type="component" value="Unassembled WGS sequence"/>
</dbReference>
<evidence type="ECO:0000313" key="3">
    <source>
        <dbReference type="Proteomes" id="UP000325672"/>
    </source>
</evidence>
<sequence>MSFPCYFSFLLVSLFFVLPSFFIIVFPLFPARHASIVLLLNHLHYALCSISSAIPAMSMKSNSLHQI</sequence>
<dbReference type="AlphaFoldDB" id="A0A5N6SJK8"/>
<dbReference type="RefSeq" id="XP_031910142.1">
    <property type="nucleotide sequence ID" value="XM_032051955.1"/>
</dbReference>
<gene>
    <name evidence="2" type="ORF">BDV38DRAFT_171955</name>
</gene>
<protein>
    <submittedName>
        <fullName evidence="2">Uncharacterized protein</fullName>
    </submittedName>
</protein>
<evidence type="ECO:0000256" key="1">
    <source>
        <dbReference type="SAM" id="Phobius"/>
    </source>
</evidence>
<keyword evidence="3" id="KW-1185">Reference proteome</keyword>
<feature type="transmembrane region" description="Helical" evidence="1">
    <location>
        <begin position="6"/>
        <end position="29"/>
    </location>
</feature>
<dbReference type="EMBL" id="ML743608">
    <property type="protein sequence ID" value="KAE8134079.1"/>
    <property type="molecule type" value="Genomic_DNA"/>
</dbReference>
<keyword evidence="1" id="KW-0472">Membrane</keyword>
<proteinExistence type="predicted"/>
<feature type="transmembrane region" description="Helical" evidence="1">
    <location>
        <begin position="36"/>
        <end position="57"/>
    </location>
</feature>
<accession>A0A5N6SJK8</accession>
<keyword evidence="1" id="KW-1133">Transmembrane helix</keyword>
<dbReference type="GeneID" id="43636165"/>
<evidence type="ECO:0000313" key="2">
    <source>
        <dbReference type="EMBL" id="KAE8134079.1"/>
    </source>
</evidence>
<name>A0A5N6SJK8_ASPPS</name>
<organism evidence="2 3">
    <name type="scientific">Aspergillus pseudotamarii</name>
    <dbReference type="NCBI Taxonomy" id="132259"/>
    <lineage>
        <taxon>Eukaryota</taxon>
        <taxon>Fungi</taxon>
        <taxon>Dikarya</taxon>
        <taxon>Ascomycota</taxon>
        <taxon>Pezizomycotina</taxon>
        <taxon>Eurotiomycetes</taxon>
        <taxon>Eurotiomycetidae</taxon>
        <taxon>Eurotiales</taxon>
        <taxon>Aspergillaceae</taxon>
        <taxon>Aspergillus</taxon>
        <taxon>Aspergillus subgen. Circumdati</taxon>
    </lineage>
</organism>
<keyword evidence="1" id="KW-0812">Transmembrane</keyword>